<comment type="caution">
    <text evidence="10">Lacks conserved residue(s) required for the propagation of feature annotation.</text>
</comment>
<evidence type="ECO:0000259" key="13">
    <source>
        <dbReference type="PROSITE" id="PS50287"/>
    </source>
</evidence>
<protein>
    <submittedName>
        <fullName evidence="15">Macrophage receptor MARCO</fullName>
    </submittedName>
</protein>
<feature type="compositionally biased region" description="Basic and acidic residues" evidence="11">
    <location>
        <begin position="168"/>
        <end position="180"/>
    </location>
</feature>
<dbReference type="PANTHER" id="PTHR24023:SF1082">
    <property type="entry name" value="COLLAGEN TRIPLE HELIX REPEAT"/>
    <property type="match status" value="1"/>
</dbReference>
<keyword evidence="14" id="KW-1185">Reference proteome</keyword>
<keyword evidence="8 10" id="KW-1015">Disulfide bond</keyword>
<feature type="compositionally biased region" description="Low complexity" evidence="11">
    <location>
        <begin position="348"/>
        <end position="366"/>
    </location>
</feature>
<evidence type="ECO:0000256" key="3">
    <source>
        <dbReference type="ARBA" id="ARBA00022530"/>
    </source>
</evidence>
<dbReference type="PROSITE" id="PS50287">
    <property type="entry name" value="SRCR_2"/>
    <property type="match status" value="1"/>
</dbReference>
<evidence type="ECO:0000256" key="5">
    <source>
        <dbReference type="ARBA" id="ARBA00022968"/>
    </source>
</evidence>
<dbReference type="GeneID" id="110071874"/>
<dbReference type="RefSeq" id="XP_072840664.1">
    <property type="nucleotide sequence ID" value="XM_072984563.1"/>
</dbReference>
<feature type="compositionally biased region" description="Gly residues" evidence="11">
    <location>
        <begin position="255"/>
        <end position="264"/>
    </location>
</feature>
<feature type="transmembrane region" description="Helical" evidence="12">
    <location>
        <begin position="49"/>
        <end position="71"/>
    </location>
</feature>
<dbReference type="Pfam" id="PF00530">
    <property type="entry name" value="SRCR"/>
    <property type="match status" value="1"/>
</dbReference>
<comment type="subcellular location">
    <subcellularLocation>
        <location evidence="2">Membrane</location>
        <topology evidence="2">Single-pass type II membrane protein</topology>
    </subcellularLocation>
    <subcellularLocation>
        <location evidence="1">Secreted</location>
        <location evidence="1">Extracellular space</location>
        <location evidence="1">Extracellular matrix</location>
    </subcellularLocation>
</comment>
<keyword evidence="9 15" id="KW-0675">Receptor</keyword>
<dbReference type="Gene3D" id="3.10.250.10">
    <property type="entry name" value="SRCR-like domain"/>
    <property type="match status" value="1"/>
</dbReference>
<dbReference type="PROSITE" id="PS00420">
    <property type="entry name" value="SRCR_1"/>
    <property type="match status" value="1"/>
</dbReference>
<dbReference type="InterPro" id="IPR050149">
    <property type="entry name" value="Collagen_superfamily"/>
</dbReference>
<evidence type="ECO:0000256" key="4">
    <source>
        <dbReference type="ARBA" id="ARBA00022692"/>
    </source>
</evidence>
<evidence type="ECO:0000256" key="8">
    <source>
        <dbReference type="ARBA" id="ARBA00023157"/>
    </source>
</evidence>
<dbReference type="PRINTS" id="PR00258">
    <property type="entry name" value="SPERACTRCPTR"/>
</dbReference>
<reference evidence="15" key="2">
    <citation type="submission" date="2025-08" db="UniProtKB">
        <authorList>
            <consortium name="RefSeq"/>
        </authorList>
    </citation>
    <scope>IDENTIFICATION</scope>
</reference>
<accession>A0ABM5F5J4</accession>
<evidence type="ECO:0000313" key="15">
    <source>
        <dbReference type="RefSeq" id="XP_072840664.1"/>
    </source>
</evidence>
<dbReference type="SMART" id="SM00202">
    <property type="entry name" value="SR"/>
    <property type="match status" value="1"/>
</dbReference>
<keyword evidence="3" id="KW-0272">Extracellular matrix</keyword>
<feature type="domain" description="SRCR" evidence="13">
    <location>
        <begin position="375"/>
        <end position="470"/>
    </location>
</feature>
<proteinExistence type="predicted"/>
<dbReference type="SUPFAM" id="SSF56487">
    <property type="entry name" value="SRCR-like"/>
    <property type="match status" value="1"/>
</dbReference>
<keyword evidence="7 12" id="KW-0472">Membrane</keyword>
<dbReference type="InterPro" id="IPR008160">
    <property type="entry name" value="Collagen"/>
</dbReference>
<reference evidence="14" key="1">
    <citation type="submission" date="2025-05" db="UniProtKB">
        <authorList>
            <consortium name="RefSeq"/>
        </authorList>
    </citation>
    <scope>NUCLEOTIDE SEQUENCE [LARGE SCALE GENOMIC DNA]</scope>
</reference>
<gene>
    <name evidence="15" type="primary">MARCO</name>
</gene>
<organism evidence="14 15">
    <name type="scientific">Pogona vitticeps</name>
    <name type="common">central bearded dragon</name>
    <dbReference type="NCBI Taxonomy" id="103695"/>
    <lineage>
        <taxon>Eukaryota</taxon>
        <taxon>Metazoa</taxon>
        <taxon>Chordata</taxon>
        <taxon>Craniata</taxon>
        <taxon>Vertebrata</taxon>
        <taxon>Euteleostomi</taxon>
        <taxon>Lepidosauria</taxon>
        <taxon>Squamata</taxon>
        <taxon>Bifurcata</taxon>
        <taxon>Unidentata</taxon>
        <taxon>Episquamata</taxon>
        <taxon>Toxicofera</taxon>
        <taxon>Iguania</taxon>
        <taxon>Acrodonta</taxon>
        <taxon>Agamidae</taxon>
        <taxon>Amphibolurinae</taxon>
        <taxon>Pogona</taxon>
    </lineage>
</organism>
<dbReference type="Pfam" id="PF01391">
    <property type="entry name" value="Collagen"/>
    <property type="match status" value="2"/>
</dbReference>
<evidence type="ECO:0000256" key="10">
    <source>
        <dbReference type="PROSITE-ProRule" id="PRU00196"/>
    </source>
</evidence>
<keyword evidence="6 12" id="KW-1133">Transmembrane helix</keyword>
<dbReference type="InterPro" id="IPR036772">
    <property type="entry name" value="SRCR-like_dom_sf"/>
</dbReference>
<sequence length="470" mass="48735">MDHSGSGKDNGLFSGCETLTFSDTRRFVSPGITAFEISEPKSQKKVSPCCIWTVLIVYLILLTAGFGLLSYEVYTMKEDLPATGKQISPFDNDVMGKENFSQKNSEKEEENWIRNLEQEIHVIKLSNQILHWTMANVTERLENNEFQGLPGPPGSKGERGMPGAKGDNGSKGEKGEKGDTGLRGSKGEPGPKGIGLPGPKGEIGTPGLRGLTGPQGEKGETGIVGPKGSKGEHGSPGSTGPAGAKGSKGDLGPAGPKGGQGLKGDMGEKGSQGFPGVAGVKGAVGLQGPVGNKGQKGEMGEQGPKGLQGSQGPPGTPGMKGIKGQDGLPGLPGAKGERGQKGEASNLQGPPGQKGDQGQKGSKGDQVISTIHSSIRLVGGSKRGRVEILHDGSWGTICDDDWDIKDGRVICRMLGFRDVVSTFTANAGTGNIWLDNVNCSGNEETIVSCSKNSWGQHNCNHNEDAGVECA</sequence>
<name>A0ABM5F5J4_9SAUR</name>
<feature type="region of interest" description="Disordered" evidence="11">
    <location>
        <begin position="144"/>
        <end position="366"/>
    </location>
</feature>
<evidence type="ECO:0000256" key="7">
    <source>
        <dbReference type="ARBA" id="ARBA00023136"/>
    </source>
</evidence>
<dbReference type="InterPro" id="IPR001190">
    <property type="entry name" value="SRCR"/>
</dbReference>
<dbReference type="PANTHER" id="PTHR24023">
    <property type="entry name" value="COLLAGEN ALPHA"/>
    <property type="match status" value="1"/>
</dbReference>
<evidence type="ECO:0000313" key="14">
    <source>
        <dbReference type="Proteomes" id="UP001652642"/>
    </source>
</evidence>
<keyword evidence="5" id="KW-0735">Signal-anchor</keyword>
<keyword evidence="3" id="KW-0964">Secreted</keyword>
<evidence type="ECO:0000256" key="6">
    <source>
        <dbReference type="ARBA" id="ARBA00022989"/>
    </source>
</evidence>
<dbReference type="Proteomes" id="UP001652642">
    <property type="component" value="Chromosome 1"/>
</dbReference>
<keyword evidence="4 12" id="KW-0812">Transmembrane</keyword>
<evidence type="ECO:0000256" key="1">
    <source>
        <dbReference type="ARBA" id="ARBA00004498"/>
    </source>
</evidence>
<evidence type="ECO:0000256" key="11">
    <source>
        <dbReference type="SAM" id="MobiDB-lite"/>
    </source>
</evidence>
<evidence type="ECO:0000256" key="12">
    <source>
        <dbReference type="SAM" id="Phobius"/>
    </source>
</evidence>
<evidence type="ECO:0000256" key="9">
    <source>
        <dbReference type="ARBA" id="ARBA00023170"/>
    </source>
</evidence>
<feature type="disulfide bond" evidence="10">
    <location>
        <begin position="439"/>
        <end position="449"/>
    </location>
</feature>
<evidence type="ECO:0000256" key="2">
    <source>
        <dbReference type="ARBA" id="ARBA00004606"/>
    </source>
</evidence>